<protein>
    <recommendedName>
        <fullName evidence="4 7">Peroxisomal membrane protein PEX14</fullName>
    </recommendedName>
    <alternativeName>
        <fullName evidence="5 7">Peroxin-14</fullName>
    </alternativeName>
</protein>
<evidence type="ECO:0000256" key="7">
    <source>
        <dbReference type="RuleBase" id="RU367032"/>
    </source>
</evidence>
<keyword evidence="2" id="KW-0811">Translocation</keyword>
<dbReference type="Pfam" id="PF04695">
    <property type="entry name" value="Pex14_N"/>
    <property type="match status" value="1"/>
</dbReference>
<gene>
    <name evidence="10" type="ORF">SEPCBS57363_005012</name>
</gene>
<dbReference type="EMBL" id="CAWUOM010000102">
    <property type="protein sequence ID" value="CAK7272202.1"/>
    <property type="molecule type" value="Genomic_DNA"/>
</dbReference>
<accession>A0ABP0DY23</accession>
<proteinExistence type="inferred from homology"/>
<keyword evidence="3 7" id="KW-0576">Peroxisome</keyword>
<comment type="caution">
    <text evidence="10">The sequence shown here is derived from an EMBL/GenBank/DDBJ whole genome shotgun (WGS) entry which is preliminary data.</text>
</comment>
<comment type="similarity">
    <text evidence="1 7">Belongs to the peroxin-14 family.</text>
</comment>
<dbReference type="Proteomes" id="UP001642501">
    <property type="component" value="Unassembled WGS sequence"/>
</dbReference>
<comment type="subcellular location">
    <subcellularLocation>
        <location evidence="6 7">Peroxisome membrane</location>
    </subcellularLocation>
</comment>
<keyword evidence="7" id="KW-0472">Membrane</keyword>
<name>A0ABP0DY23_9PEZI</name>
<evidence type="ECO:0000256" key="2">
    <source>
        <dbReference type="ARBA" id="ARBA00023010"/>
    </source>
</evidence>
<keyword evidence="7" id="KW-0653">Protein transport</keyword>
<dbReference type="InterPro" id="IPR006785">
    <property type="entry name" value="Pex14_N"/>
</dbReference>
<dbReference type="InterPro" id="IPR036388">
    <property type="entry name" value="WH-like_DNA-bd_sf"/>
</dbReference>
<evidence type="ECO:0000313" key="11">
    <source>
        <dbReference type="Proteomes" id="UP001642501"/>
    </source>
</evidence>
<reference evidence="10 11" key="1">
    <citation type="submission" date="2024-01" db="EMBL/GenBank/DDBJ databases">
        <authorList>
            <person name="Allen C."/>
            <person name="Tagirdzhanova G."/>
        </authorList>
    </citation>
    <scope>NUCLEOTIDE SEQUENCE [LARGE SCALE GENOMIC DNA]</scope>
    <source>
        <strain evidence="10 11">CBS 573.63</strain>
    </source>
</reference>
<feature type="region of interest" description="Disordered" evidence="8">
    <location>
        <begin position="1"/>
        <end position="85"/>
    </location>
</feature>
<feature type="region of interest" description="Disordered" evidence="8">
    <location>
        <begin position="111"/>
        <end position="133"/>
    </location>
</feature>
<dbReference type="InterPro" id="IPR025655">
    <property type="entry name" value="PEX14"/>
</dbReference>
<comment type="function">
    <text evidence="7">Component of the PEX13-PEX14 docking complex, a translocon channel that specifically mediates the import of peroxisomal cargo proteins bound to PEX5 receptor. The PEX13-PEX14 docking complex forms a large import pore which can be opened to a diameter of about 9 nm. Mechanistically, PEX5 receptor along with cargo proteins associates with the PEX14 subunit of the PEX13-PEX14 docking complex in the cytosol, leading to the insertion of the receptor into the organelle membrane with the concomitant translocation of the cargo into the peroxisome matrix.</text>
</comment>
<keyword evidence="11" id="KW-1185">Reference proteome</keyword>
<evidence type="ECO:0000256" key="1">
    <source>
        <dbReference type="ARBA" id="ARBA00005443"/>
    </source>
</evidence>
<dbReference type="PANTHER" id="PTHR23058:SF5">
    <property type="entry name" value="PEROXISOMAL MEMBRANE PROTEIN PEX14"/>
    <property type="match status" value="1"/>
</dbReference>
<evidence type="ECO:0000259" key="9">
    <source>
        <dbReference type="Pfam" id="PF04695"/>
    </source>
</evidence>
<keyword evidence="7" id="KW-0813">Transport</keyword>
<feature type="region of interest" description="Disordered" evidence="8">
    <location>
        <begin position="243"/>
        <end position="262"/>
    </location>
</feature>
<feature type="domain" description="Peroxisome membrane anchor protein Pex14p N-terminal" evidence="9">
    <location>
        <begin position="66"/>
        <end position="108"/>
    </location>
</feature>
<sequence>MNDSEPKNGQVSSRSLEEAPTVPNTDCAEDIESSQDKPTPTETTGESFVESEATDVPSTSTERPEPNIEQARVFLSDASVQRESRPRKAAFLASKGLTSAQIDQLLAEEEANVASSTTETPAPSRISSASAEQAPTLPPIVTYPEFMARPPRPPPLVTPTVFLGALYSSAAVSSLLYATARLVLAPMVDTLTESRGELHDTAASNLSRLLDKLEKTVSKVPEAAKAGPGGAAARSLLAGMSASVEVDDDSHSTTDSTDSYADPTEVFHRDIGIQTSLPPSPAIAPNITMDSTVPLLSTSLASAAASSTEKPSQSSFQAERLSSLVDSARGLSQGCLDLGDLLSDIQTTVNVFREDVEKLSHPPAYAHGGGLGSGMYGYGSSVSMPGSNKYPGYVTTTRNEPNDEIRKAKENIRRVKGALLTTRTFPTARRENFV</sequence>
<evidence type="ECO:0000256" key="3">
    <source>
        <dbReference type="ARBA" id="ARBA00023140"/>
    </source>
</evidence>
<feature type="compositionally biased region" description="Polar residues" evidence="8">
    <location>
        <begin position="36"/>
        <end position="46"/>
    </location>
</feature>
<feature type="compositionally biased region" description="Low complexity" evidence="8">
    <location>
        <begin position="253"/>
        <end position="262"/>
    </location>
</feature>
<feature type="compositionally biased region" description="Polar residues" evidence="8">
    <location>
        <begin position="113"/>
        <end position="133"/>
    </location>
</feature>
<evidence type="ECO:0000313" key="10">
    <source>
        <dbReference type="EMBL" id="CAK7272202.1"/>
    </source>
</evidence>
<evidence type="ECO:0000256" key="4">
    <source>
        <dbReference type="ARBA" id="ARBA00029502"/>
    </source>
</evidence>
<dbReference type="Gene3D" id="1.10.10.10">
    <property type="entry name" value="Winged helix-like DNA-binding domain superfamily/Winged helix DNA-binding domain"/>
    <property type="match status" value="1"/>
</dbReference>
<evidence type="ECO:0000256" key="6">
    <source>
        <dbReference type="ARBA" id="ARBA00046271"/>
    </source>
</evidence>
<evidence type="ECO:0000256" key="8">
    <source>
        <dbReference type="SAM" id="MobiDB-lite"/>
    </source>
</evidence>
<dbReference type="PANTHER" id="PTHR23058">
    <property type="entry name" value="PEROXISOMAL MEMBRANE PROTEIN PEX14"/>
    <property type="match status" value="1"/>
</dbReference>
<evidence type="ECO:0000256" key="5">
    <source>
        <dbReference type="ARBA" id="ARBA00029691"/>
    </source>
</evidence>
<organism evidence="10 11">
    <name type="scientific">Sporothrix epigloea</name>
    <dbReference type="NCBI Taxonomy" id="1892477"/>
    <lineage>
        <taxon>Eukaryota</taxon>
        <taxon>Fungi</taxon>
        <taxon>Dikarya</taxon>
        <taxon>Ascomycota</taxon>
        <taxon>Pezizomycotina</taxon>
        <taxon>Sordariomycetes</taxon>
        <taxon>Sordariomycetidae</taxon>
        <taxon>Ophiostomatales</taxon>
        <taxon>Ophiostomataceae</taxon>
        <taxon>Sporothrix</taxon>
    </lineage>
</organism>